<evidence type="ECO:0000256" key="1">
    <source>
        <dbReference type="SAM" id="SignalP"/>
    </source>
</evidence>
<organism evidence="2 3">
    <name type="scientific">Enhydrobacter aerosaccus</name>
    <dbReference type="NCBI Taxonomy" id="225324"/>
    <lineage>
        <taxon>Bacteria</taxon>
        <taxon>Pseudomonadati</taxon>
        <taxon>Pseudomonadota</taxon>
        <taxon>Alphaproteobacteria</taxon>
        <taxon>Hyphomicrobiales</taxon>
        <taxon>Enhydrobacter</taxon>
    </lineage>
</organism>
<evidence type="ECO:0000313" key="3">
    <source>
        <dbReference type="Proteomes" id="UP000190092"/>
    </source>
</evidence>
<feature type="chain" id="PRO_5013295590" description="Plastocyanin" evidence="1">
    <location>
        <begin position="32"/>
        <end position="132"/>
    </location>
</feature>
<accession>A0A1T4SS48</accession>
<dbReference type="RefSeq" id="WP_085936829.1">
    <property type="nucleotide sequence ID" value="NZ_FUWJ01000009.1"/>
</dbReference>
<keyword evidence="3" id="KW-1185">Reference proteome</keyword>
<dbReference type="AlphaFoldDB" id="A0A1T4SS48"/>
<protein>
    <recommendedName>
        <fullName evidence="4">Plastocyanin</fullName>
    </recommendedName>
</protein>
<evidence type="ECO:0008006" key="4">
    <source>
        <dbReference type="Google" id="ProtNLM"/>
    </source>
</evidence>
<dbReference type="OrthoDB" id="4736977at2"/>
<gene>
    <name evidence="2" type="ORF">SAMN02745126_05085</name>
</gene>
<name>A0A1T4SS48_9HYPH</name>
<dbReference type="EMBL" id="FUWJ01000009">
    <property type="protein sequence ID" value="SKA31084.1"/>
    <property type="molecule type" value="Genomic_DNA"/>
</dbReference>
<feature type="signal peptide" evidence="1">
    <location>
        <begin position="1"/>
        <end position="31"/>
    </location>
</feature>
<reference evidence="3" key="1">
    <citation type="submission" date="2017-02" db="EMBL/GenBank/DDBJ databases">
        <authorList>
            <person name="Varghese N."/>
            <person name="Submissions S."/>
        </authorList>
    </citation>
    <scope>NUCLEOTIDE SEQUENCE [LARGE SCALE GENOMIC DNA]</scope>
    <source>
        <strain evidence="3">ATCC 27094</strain>
    </source>
</reference>
<dbReference type="Proteomes" id="UP000190092">
    <property type="component" value="Unassembled WGS sequence"/>
</dbReference>
<sequence length="132" mass="14417">MTPVFSTLVRAASLVLGSTGLLFAFADAALADDSRTFTVVNGTSLPIRQIIVSPHDQSQWGPNLLRVPLLQPGQSHTVTVPPSFTDCNQDIKVAFEGIDAQPVWEYLNICNLRRIKLQYDAMSGVPLASYDE</sequence>
<proteinExistence type="predicted"/>
<dbReference type="STRING" id="225324.SAMN02745126_05085"/>
<evidence type="ECO:0000313" key="2">
    <source>
        <dbReference type="EMBL" id="SKA31084.1"/>
    </source>
</evidence>
<keyword evidence="1" id="KW-0732">Signal</keyword>